<comment type="caution">
    <text evidence="1">The sequence shown here is derived from an EMBL/GenBank/DDBJ whole genome shotgun (WGS) entry which is preliminary data.</text>
</comment>
<accession>A0ABR9EKE9</accession>
<reference evidence="1 2" key="1">
    <citation type="submission" date="2015-06" db="EMBL/GenBank/DDBJ databases">
        <title>Genome sequence of Pseudoalteromonas carrageenovora.</title>
        <authorList>
            <person name="Xie B.-B."/>
            <person name="Rong J.-C."/>
            <person name="Qin Q.-L."/>
            <person name="Zhang Y.-Z."/>
        </authorList>
    </citation>
    <scope>NUCLEOTIDE SEQUENCE [LARGE SCALE GENOMIC DNA]</scope>
    <source>
        <strain evidence="1 2">IAM 12662</strain>
    </source>
</reference>
<dbReference type="Proteomes" id="UP000615003">
    <property type="component" value="Unassembled WGS sequence"/>
</dbReference>
<evidence type="ECO:0000313" key="1">
    <source>
        <dbReference type="EMBL" id="MBE0381019.1"/>
    </source>
</evidence>
<organism evidence="1 2">
    <name type="scientific">Pseudoalteromonas carrageenovora IAM 12662</name>
    <dbReference type="NCBI Taxonomy" id="1314868"/>
    <lineage>
        <taxon>Bacteria</taxon>
        <taxon>Pseudomonadati</taxon>
        <taxon>Pseudomonadota</taxon>
        <taxon>Gammaproteobacteria</taxon>
        <taxon>Alteromonadales</taxon>
        <taxon>Pseudoalteromonadaceae</taxon>
        <taxon>Pseudoalteromonas</taxon>
    </lineage>
</organism>
<protein>
    <submittedName>
        <fullName evidence="1">Uncharacterized protein</fullName>
    </submittedName>
</protein>
<sequence>MNVFIIFLLLIKDELVNASFRPTLFSHKNHRLKPQPTFVVHKL</sequence>
<proteinExistence type="predicted"/>
<gene>
    <name evidence="1" type="ORF">PCARR_a2731</name>
</gene>
<dbReference type="EMBL" id="AQGW01000013">
    <property type="protein sequence ID" value="MBE0381019.1"/>
    <property type="molecule type" value="Genomic_DNA"/>
</dbReference>
<keyword evidence="2" id="KW-1185">Reference proteome</keyword>
<name>A0ABR9EKE9_PSEVC</name>
<evidence type="ECO:0000313" key="2">
    <source>
        <dbReference type="Proteomes" id="UP000615003"/>
    </source>
</evidence>